<dbReference type="EMBL" id="KL367474">
    <property type="protein sequence ID" value="KFD73243.1"/>
    <property type="molecule type" value="Genomic_DNA"/>
</dbReference>
<feature type="region of interest" description="Disordered" evidence="1">
    <location>
        <begin position="1"/>
        <end position="36"/>
    </location>
</feature>
<reference evidence="3 4" key="1">
    <citation type="journal article" date="2014" name="Nat. Genet.">
        <title>Genome and transcriptome of the porcine whipworm Trichuris suis.</title>
        <authorList>
            <person name="Jex A.R."/>
            <person name="Nejsum P."/>
            <person name="Schwarz E.M."/>
            <person name="Hu L."/>
            <person name="Young N.D."/>
            <person name="Hall R.S."/>
            <person name="Korhonen P.K."/>
            <person name="Liao S."/>
            <person name="Thamsborg S."/>
            <person name="Xia J."/>
            <person name="Xu P."/>
            <person name="Wang S."/>
            <person name="Scheerlinck J.P."/>
            <person name="Hofmann A."/>
            <person name="Sternberg P.W."/>
            <person name="Wang J."/>
            <person name="Gasser R.B."/>
        </authorList>
    </citation>
    <scope>NUCLEOTIDE SEQUENCE [LARGE SCALE GENOMIC DNA]</scope>
    <source>
        <strain evidence="3">DCEP-RM93F</strain>
        <strain evidence="2">DCEP-RM93M</strain>
    </source>
</reference>
<dbReference type="AlphaFoldDB" id="A0A085NUU7"/>
<feature type="compositionally biased region" description="Basic and acidic residues" evidence="1">
    <location>
        <begin position="121"/>
        <end position="132"/>
    </location>
</feature>
<evidence type="ECO:0000313" key="3">
    <source>
        <dbReference type="EMBL" id="KFD73243.1"/>
    </source>
</evidence>
<sequence length="150" mass="17238">MSSTDDSMQPQDDGNDGNGDDRKRGTDDPDESRQKQEILQSAFSRIQRVMDFLTVSEKITNQYIEEAADELERIQRSVATALAMGYTVPPFFLGNVRERFLNMFSYRSRLEMKRKRKRKQSEHDKKRCKHEDDLNEDEPASGPSGTSAQA</sequence>
<name>A0A085NUU7_9BILA</name>
<dbReference type="EMBL" id="KL363244">
    <property type="protein sequence ID" value="KFD51029.1"/>
    <property type="molecule type" value="Genomic_DNA"/>
</dbReference>
<proteinExistence type="predicted"/>
<keyword evidence="4" id="KW-1185">Reference proteome</keyword>
<dbReference type="Proteomes" id="UP000030764">
    <property type="component" value="Unassembled WGS sequence"/>
</dbReference>
<evidence type="ECO:0000313" key="4">
    <source>
        <dbReference type="Proteomes" id="UP000030764"/>
    </source>
</evidence>
<dbReference type="Proteomes" id="UP000030758">
    <property type="component" value="Unassembled WGS sequence"/>
</dbReference>
<feature type="compositionally biased region" description="Polar residues" evidence="1">
    <location>
        <begin position="1"/>
        <end position="10"/>
    </location>
</feature>
<gene>
    <name evidence="2" type="ORF">M513_08070</name>
    <name evidence="3" type="ORF">M514_08070</name>
</gene>
<feature type="compositionally biased region" description="Basic and acidic residues" evidence="1">
    <location>
        <begin position="19"/>
        <end position="36"/>
    </location>
</feature>
<evidence type="ECO:0000256" key="1">
    <source>
        <dbReference type="SAM" id="MobiDB-lite"/>
    </source>
</evidence>
<organism evidence="3">
    <name type="scientific">Trichuris suis</name>
    <name type="common">pig whipworm</name>
    <dbReference type="NCBI Taxonomy" id="68888"/>
    <lineage>
        <taxon>Eukaryota</taxon>
        <taxon>Metazoa</taxon>
        <taxon>Ecdysozoa</taxon>
        <taxon>Nematoda</taxon>
        <taxon>Enoplea</taxon>
        <taxon>Dorylaimia</taxon>
        <taxon>Trichinellida</taxon>
        <taxon>Trichuridae</taxon>
        <taxon>Trichuris</taxon>
    </lineage>
</organism>
<evidence type="ECO:0000313" key="2">
    <source>
        <dbReference type="EMBL" id="KFD51029.1"/>
    </source>
</evidence>
<protein>
    <submittedName>
        <fullName evidence="3">Uncharacterized protein</fullName>
    </submittedName>
</protein>
<feature type="region of interest" description="Disordered" evidence="1">
    <location>
        <begin position="111"/>
        <end position="150"/>
    </location>
</feature>
<accession>A0A085NUU7</accession>